<evidence type="ECO:0000313" key="9">
    <source>
        <dbReference type="Proteomes" id="UP000824239"/>
    </source>
</evidence>
<protein>
    <submittedName>
        <fullName evidence="8">Extracellular solute-binding protein</fullName>
    </submittedName>
</protein>
<reference evidence="8" key="1">
    <citation type="submission" date="2020-10" db="EMBL/GenBank/DDBJ databases">
        <authorList>
            <person name="Gilroy R."/>
        </authorList>
    </citation>
    <scope>NUCLEOTIDE SEQUENCE</scope>
    <source>
        <strain evidence="8">ChiBcec15-4380</strain>
    </source>
</reference>
<dbReference type="Proteomes" id="UP000824239">
    <property type="component" value="Unassembled WGS sequence"/>
</dbReference>
<name>A0A9D1DIC7_9FIRM</name>
<dbReference type="PANTHER" id="PTHR43649:SF33">
    <property type="entry name" value="POLYGALACTURONAN_RHAMNOGALACTURONAN-BINDING PROTEIN YTCQ"/>
    <property type="match status" value="1"/>
</dbReference>
<dbReference type="PROSITE" id="PS51257">
    <property type="entry name" value="PROKAR_LIPOPROTEIN"/>
    <property type="match status" value="1"/>
</dbReference>
<dbReference type="SUPFAM" id="SSF53850">
    <property type="entry name" value="Periplasmic binding protein-like II"/>
    <property type="match status" value="1"/>
</dbReference>
<dbReference type="PANTHER" id="PTHR43649">
    <property type="entry name" value="ARABINOSE-BINDING PROTEIN-RELATED"/>
    <property type="match status" value="1"/>
</dbReference>
<evidence type="ECO:0000256" key="6">
    <source>
        <dbReference type="SAM" id="MobiDB-lite"/>
    </source>
</evidence>
<sequence length="567" mass="63261">MNTWKLRILALVLAMTCLLGLSACAASDEGTTASPDGQTSSDDASATQSGTDAEEAPDPFGKYEEPITINVVRILDSTTKFDENYPETKSLEDNIWSHAYEDMLGIKLNYLWTPSGTEYPTKWNMAMISGDLPDMGVVDAATYLKLVEGGLVEDMTDYFDQYASDYYKAQVEAENGISVDYMTFDGRMLGLPITGATPDSANFLFVRQDWLDAVGMEAPTTIDELMEVAQAFKDAQLGGPDTYGICMGPYEFSGDCDWEGFLNGYGAYYNLWLEGEDGKLAYSNTLPEMREAILGMKELYDRGLISQEFAINGSITEDLVAGKVGICYGTYWAPIMSIQNQMNSDPDSKWIALELPTVDGSPAKTQAWGSGAPSSFFFVRKGYEHPEAAVKLINLGFKLDVEDPMTYNFHEESQIQVHAYRIAAPWEPWRNVNNNILVWDALESGDTSALAANNMDMYNNIIKYREGTLEREKQGYMLVNETEGSTYAIINKMKNEDRIVLDQYRTLPTPQFSEQLTVLMNDLYQVMVQVITGDDISEFDKAVEKWYADGGEALTQEVNEWYAASKS</sequence>
<feature type="compositionally biased region" description="Polar residues" evidence="6">
    <location>
        <begin position="29"/>
        <end position="51"/>
    </location>
</feature>
<dbReference type="Pfam" id="PF01547">
    <property type="entry name" value="SBP_bac_1"/>
    <property type="match status" value="1"/>
</dbReference>
<keyword evidence="4" id="KW-0564">Palmitate</keyword>
<evidence type="ECO:0000256" key="2">
    <source>
        <dbReference type="ARBA" id="ARBA00022729"/>
    </source>
</evidence>
<evidence type="ECO:0000256" key="7">
    <source>
        <dbReference type="SAM" id="SignalP"/>
    </source>
</evidence>
<dbReference type="InterPro" id="IPR050490">
    <property type="entry name" value="Bact_solute-bd_prot1"/>
</dbReference>
<dbReference type="Gene3D" id="3.40.190.10">
    <property type="entry name" value="Periplasmic binding protein-like II"/>
    <property type="match status" value="2"/>
</dbReference>
<feature type="signal peptide" evidence="7">
    <location>
        <begin position="1"/>
        <end position="25"/>
    </location>
</feature>
<keyword evidence="2 7" id="KW-0732">Signal</keyword>
<gene>
    <name evidence="8" type="ORF">IAA53_07605</name>
</gene>
<comment type="caution">
    <text evidence="8">The sequence shown here is derived from an EMBL/GenBank/DDBJ whole genome shotgun (WGS) entry which is preliminary data.</text>
</comment>
<dbReference type="EMBL" id="DVHE01000058">
    <property type="protein sequence ID" value="HIR51136.1"/>
    <property type="molecule type" value="Genomic_DNA"/>
</dbReference>
<organism evidence="8 9">
    <name type="scientific">Candidatus Avoscillospira avicola</name>
    <dbReference type="NCBI Taxonomy" id="2840706"/>
    <lineage>
        <taxon>Bacteria</taxon>
        <taxon>Bacillati</taxon>
        <taxon>Bacillota</taxon>
        <taxon>Clostridia</taxon>
        <taxon>Eubacteriales</taxon>
        <taxon>Oscillospiraceae</taxon>
        <taxon>Oscillospiraceae incertae sedis</taxon>
        <taxon>Candidatus Avoscillospira</taxon>
    </lineage>
</organism>
<dbReference type="AlphaFoldDB" id="A0A9D1DIC7"/>
<feature type="region of interest" description="Disordered" evidence="6">
    <location>
        <begin position="28"/>
        <end position="62"/>
    </location>
</feature>
<feature type="chain" id="PRO_5039425019" evidence="7">
    <location>
        <begin position="26"/>
        <end position="567"/>
    </location>
</feature>
<evidence type="ECO:0000313" key="8">
    <source>
        <dbReference type="EMBL" id="HIR51136.1"/>
    </source>
</evidence>
<evidence type="ECO:0000256" key="4">
    <source>
        <dbReference type="ARBA" id="ARBA00023139"/>
    </source>
</evidence>
<accession>A0A9D1DIC7</accession>
<keyword evidence="5" id="KW-0449">Lipoprotein</keyword>
<proteinExistence type="predicted"/>
<reference evidence="8" key="2">
    <citation type="journal article" date="2021" name="PeerJ">
        <title>Extensive microbial diversity within the chicken gut microbiome revealed by metagenomics and culture.</title>
        <authorList>
            <person name="Gilroy R."/>
            <person name="Ravi A."/>
            <person name="Getino M."/>
            <person name="Pursley I."/>
            <person name="Horton D.L."/>
            <person name="Alikhan N.F."/>
            <person name="Baker D."/>
            <person name="Gharbi K."/>
            <person name="Hall N."/>
            <person name="Watson M."/>
            <person name="Adriaenssens E.M."/>
            <person name="Foster-Nyarko E."/>
            <person name="Jarju S."/>
            <person name="Secka A."/>
            <person name="Antonio M."/>
            <person name="Oren A."/>
            <person name="Chaudhuri R.R."/>
            <person name="La Ragione R."/>
            <person name="Hildebrand F."/>
            <person name="Pallen M.J."/>
        </authorList>
    </citation>
    <scope>NUCLEOTIDE SEQUENCE</scope>
    <source>
        <strain evidence="8">ChiBcec15-4380</strain>
    </source>
</reference>
<evidence type="ECO:0000256" key="3">
    <source>
        <dbReference type="ARBA" id="ARBA00023136"/>
    </source>
</evidence>
<keyword evidence="3" id="KW-0472">Membrane</keyword>
<evidence type="ECO:0000256" key="1">
    <source>
        <dbReference type="ARBA" id="ARBA00022475"/>
    </source>
</evidence>
<keyword evidence="1" id="KW-1003">Cell membrane</keyword>
<dbReference type="InterPro" id="IPR006059">
    <property type="entry name" value="SBP"/>
</dbReference>
<evidence type="ECO:0000256" key="5">
    <source>
        <dbReference type="ARBA" id="ARBA00023288"/>
    </source>
</evidence>